<organism evidence="2">
    <name type="scientific">Accumulibacter regalis</name>
    <dbReference type="NCBI Taxonomy" id="522306"/>
    <lineage>
        <taxon>Bacteria</taxon>
        <taxon>Pseudomonadati</taxon>
        <taxon>Pseudomonadota</taxon>
        <taxon>Betaproteobacteria</taxon>
        <taxon>Candidatus Accumulibacter</taxon>
    </lineage>
</organism>
<dbReference type="KEGG" id="app:CAP2UW1_4551"/>
<proteinExistence type="predicted"/>
<dbReference type="OrthoDB" id="6400421at2"/>
<gene>
    <name evidence="2" type="ordered locus">CAP2UW1_4551</name>
</gene>
<accession>C7RW73</accession>
<feature type="region of interest" description="Disordered" evidence="1">
    <location>
        <begin position="164"/>
        <end position="183"/>
    </location>
</feature>
<keyword evidence="2" id="KW-0614">Plasmid</keyword>
<feature type="compositionally biased region" description="Polar residues" evidence="1">
    <location>
        <begin position="174"/>
        <end position="183"/>
    </location>
</feature>
<protein>
    <submittedName>
        <fullName evidence="2">Uncharacterized protein</fullName>
    </submittedName>
</protein>
<evidence type="ECO:0000313" key="2">
    <source>
        <dbReference type="EMBL" id="ACV37883.1"/>
    </source>
</evidence>
<reference evidence="2" key="2">
    <citation type="submission" date="2009-09" db="EMBL/GenBank/DDBJ databases">
        <title>Complete sequence of plasmid2 of Candidatus Accumulibacter phosphatis clade IIA str. UW-1.</title>
        <authorList>
            <consortium name="US DOE Joint Genome Institute"/>
            <person name="Martin H.G."/>
            <person name="Ivanova N."/>
            <person name="Kunin V."/>
            <person name="Warnecke F."/>
            <person name="Barry K."/>
            <person name="He S."/>
            <person name="Salamov A."/>
            <person name="Szeto E."/>
            <person name="Dalin E."/>
            <person name="Pangilinan J.L."/>
            <person name="Lapidus A."/>
            <person name="Lowry S."/>
            <person name="Kyrpides N.C."/>
            <person name="McMahon K.D."/>
            <person name="Hugenholtz P."/>
        </authorList>
    </citation>
    <scope>NUCLEOTIDE SEQUENCE [LARGE SCALE GENOMIC DNA]</scope>
    <source>
        <plasmid evidence="2">pAph02</plasmid>
        <plasmid evidence="2">UW-1</plasmid>
    </source>
</reference>
<dbReference type="EMBL" id="CP001717">
    <property type="protein sequence ID" value="ACV37883.1"/>
    <property type="molecule type" value="Genomic_DNA"/>
</dbReference>
<geneLocation type="plasmid" evidence="2">
    <name>pAph02</name>
</geneLocation>
<name>C7RW73_ACCRE</name>
<dbReference type="HOGENOM" id="CLU_1472172_0_0_4"/>
<feature type="region of interest" description="Disordered" evidence="1">
    <location>
        <begin position="1"/>
        <end position="26"/>
    </location>
</feature>
<evidence type="ECO:0000256" key="1">
    <source>
        <dbReference type="SAM" id="MobiDB-lite"/>
    </source>
</evidence>
<feature type="compositionally biased region" description="Polar residues" evidence="1">
    <location>
        <begin position="8"/>
        <end position="19"/>
    </location>
</feature>
<reference evidence="2" key="1">
    <citation type="submission" date="2009-08" db="EMBL/GenBank/DDBJ databases">
        <authorList>
            <consortium name="US DOE Joint Genome Institute"/>
            <person name="Lucas S."/>
            <person name="Copeland A."/>
            <person name="Lapidus A."/>
            <person name="Glavina del Rio T."/>
            <person name="Dalin E."/>
            <person name="Tice H."/>
            <person name="Bruce D."/>
            <person name="Barry K."/>
            <person name="Pitluck S."/>
            <person name="Lowry S."/>
            <person name="Larimer F."/>
            <person name="Land M."/>
            <person name="Hauser L."/>
            <person name="Kyrpides N."/>
            <person name="Ivanova N."/>
            <person name="McMahon K.D."/>
            <person name="Hugenholtz P."/>
        </authorList>
    </citation>
    <scope>NUCLEOTIDE SEQUENCE</scope>
    <source>
        <strain evidence="2">UW-1</strain>
        <plasmid evidence="2">pAph02</plasmid>
    </source>
</reference>
<sequence>MKFAESLHNLQLSEASPSSRPYDDQLGVSDHGLTPKAWRNGVITFEVVFEVVSTLGVAAIACARPATRAIAGAYLAQKTIGEAIEAYSGFWALDEAYRPVRVEAEMIDLQTGRTVWADSETGFSNRRLSRIYTTVTPGERKAQLSVALHEAIIKVVHDFEQSAGRHAGPAAAPTSDNRQPSAE</sequence>
<dbReference type="AlphaFoldDB" id="C7RW73"/>